<organism evidence="1 2">
    <name type="scientific">Diploptera punctata</name>
    <name type="common">Pacific beetle cockroach</name>
    <dbReference type="NCBI Taxonomy" id="6984"/>
    <lineage>
        <taxon>Eukaryota</taxon>
        <taxon>Metazoa</taxon>
        <taxon>Ecdysozoa</taxon>
        <taxon>Arthropoda</taxon>
        <taxon>Hexapoda</taxon>
        <taxon>Insecta</taxon>
        <taxon>Pterygota</taxon>
        <taxon>Neoptera</taxon>
        <taxon>Polyneoptera</taxon>
        <taxon>Dictyoptera</taxon>
        <taxon>Blattodea</taxon>
        <taxon>Blaberoidea</taxon>
        <taxon>Blaberidae</taxon>
        <taxon>Diplopterinae</taxon>
        <taxon>Diploptera</taxon>
    </lineage>
</organism>
<comment type="caution">
    <text evidence="1">The sequence shown here is derived from an EMBL/GenBank/DDBJ whole genome shotgun (WGS) entry which is preliminary data.</text>
</comment>
<dbReference type="EMBL" id="JASPKZ010009800">
    <property type="protein sequence ID" value="KAJ9576325.1"/>
    <property type="molecule type" value="Genomic_DNA"/>
</dbReference>
<evidence type="ECO:0000313" key="1">
    <source>
        <dbReference type="EMBL" id="KAJ9576325.1"/>
    </source>
</evidence>
<protein>
    <submittedName>
        <fullName evidence="1">Uncharacterized protein</fullName>
    </submittedName>
</protein>
<accession>A0AAD8E3W5</accession>
<dbReference type="Proteomes" id="UP001233999">
    <property type="component" value="Unassembled WGS sequence"/>
</dbReference>
<feature type="non-terminal residue" evidence="1">
    <location>
        <position position="1"/>
    </location>
</feature>
<gene>
    <name evidence="1" type="ORF">L9F63_006825</name>
</gene>
<name>A0AAD8E3W5_DIPPU</name>
<keyword evidence="2" id="KW-1185">Reference proteome</keyword>
<feature type="non-terminal residue" evidence="1">
    <location>
        <position position="105"/>
    </location>
</feature>
<evidence type="ECO:0000313" key="2">
    <source>
        <dbReference type="Proteomes" id="UP001233999"/>
    </source>
</evidence>
<sequence length="105" mass="12293">TRINCVLRKYTNFVFTLLTEIHLLRDVHLQTYSPVLETVAVFVNPKKYILKILVYSLVYSSLINKLNSYFHITGSKKKHNLSSIEYIHEQCACKVINSRNKLHKP</sequence>
<reference evidence="1" key="2">
    <citation type="submission" date="2023-05" db="EMBL/GenBank/DDBJ databases">
        <authorList>
            <person name="Fouks B."/>
        </authorList>
    </citation>
    <scope>NUCLEOTIDE SEQUENCE</scope>
    <source>
        <strain evidence="1">Stay&amp;Tobe</strain>
        <tissue evidence="1">Testes</tissue>
    </source>
</reference>
<dbReference type="AlphaFoldDB" id="A0AAD8E3W5"/>
<proteinExistence type="predicted"/>
<reference evidence="1" key="1">
    <citation type="journal article" date="2023" name="IScience">
        <title>Live-bearing cockroach genome reveals convergent evolutionary mechanisms linked to viviparity in insects and beyond.</title>
        <authorList>
            <person name="Fouks B."/>
            <person name="Harrison M.C."/>
            <person name="Mikhailova A.A."/>
            <person name="Marchal E."/>
            <person name="English S."/>
            <person name="Carruthers M."/>
            <person name="Jennings E.C."/>
            <person name="Chiamaka E.L."/>
            <person name="Frigard R.A."/>
            <person name="Pippel M."/>
            <person name="Attardo G.M."/>
            <person name="Benoit J.B."/>
            <person name="Bornberg-Bauer E."/>
            <person name="Tobe S.S."/>
        </authorList>
    </citation>
    <scope>NUCLEOTIDE SEQUENCE</scope>
    <source>
        <strain evidence="1">Stay&amp;Tobe</strain>
    </source>
</reference>